<dbReference type="RefSeq" id="WP_209147083.1">
    <property type="nucleotide sequence ID" value="NZ_JAGHKP010000003.1"/>
</dbReference>
<feature type="domain" description="Protein FecR C-terminal" evidence="3">
    <location>
        <begin position="269"/>
        <end position="331"/>
    </location>
</feature>
<dbReference type="Proteomes" id="UP000679126">
    <property type="component" value="Unassembled WGS sequence"/>
</dbReference>
<keyword evidence="1" id="KW-0812">Transmembrane</keyword>
<feature type="domain" description="FecR protein" evidence="2">
    <location>
        <begin position="132"/>
        <end position="226"/>
    </location>
</feature>
<reference evidence="5" key="1">
    <citation type="submission" date="2021-03" db="EMBL/GenBank/DDBJ databases">
        <title>Assistant Professor.</title>
        <authorList>
            <person name="Huq M.A."/>
        </authorList>
    </citation>
    <scope>NUCLEOTIDE SEQUENCE [LARGE SCALE GENOMIC DNA]</scope>
    <source>
        <strain evidence="5">MAH-28</strain>
    </source>
</reference>
<evidence type="ECO:0000259" key="3">
    <source>
        <dbReference type="Pfam" id="PF16344"/>
    </source>
</evidence>
<sequence>MKFQVDELIAAFLAQELDEDSTEELLQWVNASAANKLYFRQKLDAWSVAIGEKESHLYDKNKAFQRFRKRLLHAKQPGRQARGGAVLRYLSHHKVAAYAAMVLMLAGIGGFFYMKGLPGLGIMDVNKNLYVQISVAPGETKKMLLPDSTVVWLNAGSTFKYPENFSGSTREVYLNGEGYFEVRKDAGHPFIVTTAKGNIVVTGTTFNVSAYAGKPRFVTALLEGHVCVNTQGGKSQDLVPMQKAELINEALVVSAVTDTDIYKWKDGLIAFDNVPITEVLERLENSFGKKITIRQLNDPDLLLTGKFRVSDGLEYALEVLGHSYGLRYTKNSSDNGYDILN</sequence>
<dbReference type="Pfam" id="PF16344">
    <property type="entry name" value="FecR_C"/>
    <property type="match status" value="1"/>
</dbReference>
<evidence type="ECO:0000313" key="5">
    <source>
        <dbReference type="Proteomes" id="UP000679126"/>
    </source>
</evidence>
<dbReference type="InterPro" id="IPR012373">
    <property type="entry name" value="Ferrdict_sens_TM"/>
</dbReference>
<dbReference type="EMBL" id="JAGHKP010000003">
    <property type="protein sequence ID" value="MBO9153960.1"/>
    <property type="molecule type" value="Genomic_DNA"/>
</dbReference>
<dbReference type="Pfam" id="PF04773">
    <property type="entry name" value="FecR"/>
    <property type="match status" value="1"/>
</dbReference>
<keyword evidence="5" id="KW-1185">Reference proteome</keyword>
<evidence type="ECO:0000256" key="1">
    <source>
        <dbReference type="SAM" id="Phobius"/>
    </source>
</evidence>
<protein>
    <submittedName>
        <fullName evidence="4">FecR domain-containing protein</fullName>
    </submittedName>
</protein>
<proteinExistence type="predicted"/>
<dbReference type="PANTHER" id="PTHR30273">
    <property type="entry name" value="PERIPLASMIC SIGNAL SENSOR AND SIGMA FACTOR ACTIVATOR FECR-RELATED"/>
    <property type="match status" value="1"/>
</dbReference>
<evidence type="ECO:0000259" key="2">
    <source>
        <dbReference type="Pfam" id="PF04773"/>
    </source>
</evidence>
<dbReference type="Gene3D" id="2.60.120.1440">
    <property type="match status" value="1"/>
</dbReference>
<keyword evidence="1" id="KW-1133">Transmembrane helix</keyword>
<dbReference type="PANTHER" id="PTHR30273:SF2">
    <property type="entry name" value="PROTEIN FECR"/>
    <property type="match status" value="1"/>
</dbReference>
<feature type="transmembrane region" description="Helical" evidence="1">
    <location>
        <begin position="95"/>
        <end position="114"/>
    </location>
</feature>
<dbReference type="InterPro" id="IPR006860">
    <property type="entry name" value="FecR"/>
</dbReference>
<comment type="caution">
    <text evidence="4">The sequence shown here is derived from an EMBL/GenBank/DDBJ whole genome shotgun (WGS) entry which is preliminary data.</text>
</comment>
<keyword evidence="1" id="KW-0472">Membrane</keyword>
<evidence type="ECO:0000313" key="4">
    <source>
        <dbReference type="EMBL" id="MBO9153960.1"/>
    </source>
</evidence>
<organism evidence="4 5">
    <name type="scientific">Chitinophaga chungangae</name>
    <dbReference type="NCBI Taxonomy" id="2821488"/>
    <lineage>
        <taxon>Bacteria</taxon>
        <taxon>Pseudomonadati</taxon>
        <taxon>Bacteroidota</taxon>
        <taxon>Chitinophagia</taxon>
        <taxon>Chitinophagales</taxon>
        <taxon>Chitinophagaceae</taxon>
        <taxon>Chitinophaga</taxon>
    </lineage>
</organism>
<name>A0ABS3YGZ7_9BACT</name>
<accession>A0ABS3YGZ7</accession>
<dbReference type="Gene3D" id="3.55.50.30">
    <property type="match status" value="1"/>
</dbReference>
<dbReference type="PIRSF" id="PIRSF018266">
    <property type="entry name" value="FecR"/>
    <property type="match status" value="1"/>
</dbReference>
<gene>
    <name evidence="4" type="ORF">J7I43_17165</name>
</gene>
<dbReference type="InterPro" id="IPR032508">
    <property type="entry name" value="FecR_C"/>
</dbReference>